<comment type="subcellular location">
    <subcellularLocation>
        <location evidence="1">Nucleus</location>
    </subcellularLocation>
</comment>
<dbReference type="SMART" id="SM00906">
    <property type="entry name" value="Fungal_trans"/>
    <property type="match status" value="1"/>
</dbReference>
<dbReference type="GO" id="GO:0006351">
    <property type="term" value="P:DNA-templated transcription"/>
    <property type="evidence" value="ECO:0007669"/>
    <property type="project" value="InterPro"/>
</dbReference>
<dbReference type="PANTHER" id="PTHR47540">
    <property type="entry name" value="THIAMINE REPRESSIBLE GENES REGULATORY PROTEIN THI5"/>
    <property type="match status" value="1"/>
</dbReference>
<proteinExistence type="predicted"/>
<dbReference type="GO" id="GO:0005634">
    <property type="term" value="C:nucleus"/>
    <property type="evidence" value="ECO:0007669"/>
    <property type="project" value="UniProtKB-SubCell"/>
</dbReference>
<evidence type="ECO:0000256" key="6">
    <source>
        <dbReference type="ARBA" id="ARBA00023242"/>
    </source>
</evidence>
<keyword evidence="11" id="KW-1185">Reference proteome</keyword>
<keyword evidence="8" id="KW-1133">Transmembrane helix</keyword>
<dbReference type="STRING" id="933388.S7ZYY0"/>
<feature type="region of interest" description="Disordered" evidence="7">
    <location>
        <begin position="98"/>
        <end position="174"/>
    </location>
</feature>
<evidence type="ECO:0000256" key="7">
    <source>
        <dbReference type="SAM" id="MobiDB-lite"/>
    </source>
</evidence>
<dbReference type="Gene3D" id="4.10.240.10">
    <property type="entry name" value="Zn(2)-C6 fungal-type DNA-binding domain"/>
    <property type="match status" value="1"/>
</dbReference>
<organism evidence="10 11">
    <name type="scientific">Penicillium oxalicum (strain 114-2 / CGMCC 5302)</name>
    <name type="common">Penicillium decumbens</name>
    <dbReference type="NCBI Taxonomy" id="933388"/>
    <lineage>
        <taxon>Eukaryota</taxon>
        <taxon>Fungi</taxon>
        <taxon>Dikarya</taxon>
        <taxon>Ascomycota</taxon>
        <taxon>Pezizomycotina</taxon>
        <taxon>Eurotiomycetes</taxon>
        <taxon>Eurotiomycetidae</taxon>
        <taxon>Eurotiales</taxon>
        <taxon>Aspergillaceae</taxon>
        <taxon>Penicillium</taxon>
    </lineage>
</organism>
<keyword evidence="8" id="KW-0812">Transmembrane</keyword>
<evidence type="ECO:0000313" key="10">
    <source>
        <dbReference type="EMBL" id="EPS34021.1"/>
    </source>
</evidence>
<dbReference type="HOGENOM" id="CLU_009239_1_1_1"/>
<dbReference type="GO" id="GO:0043565">
    <property type="term" value="F:sequence-specific DNA binding"/>
    <property type="evidence" value="ECO:0007669"/>
    <property type="project" value="TreeGrafter"/>
</dbReference>
<name>S7ZYY0_PENO1</name>
<dbReference type="PhylomeDB" id="S7ZYY0"/>
<dbReference type="PANTHER" id="PTHR47540:SF3">
    <property type="entry name" value="ZN(II)2CYS6 TRANSCRIPTION FACTOR (EUROFUNG)"/>
    <property type="match status" value="1"/>
</dbReference>
<reference evidence="10 11" key="1">
    <citation type="journal article" date="2013" name="PLoS ONE">
        <title>Genomic and secretomic analyses reveal unique features of the lignocellulolytic enzyme system of Penicillium decumbens.</title>
        <authorList>
            <person name="Liu G."/>
            <person name="Zhang L."/>
            <person name="Wei X."/>
            <person name="Zou G."/>
            <person name="Qin Y."/>
            <person name="Ma L."/>
            <person name="Li J."/>
            <person name="Zheng H."/>
            <person name="Wang S."/>
            <person name="Wang C."/>
            <person name="Xun L."/>
            <person name="Zhao G.-P."/>
            <person name="Zhou Z."/>
            <person name="Qu Y."/>
        </authorList>
    </citation>
    <scope>NUCLEOTIDE SEQUENCE [LARGE SCALE GENOMIC DNA]</scope>
    <source>
        <strain evidence="11">114-2 / CGMCC 5302</strain>
    </source>
</reference>
<dbReference type="GO" id="GO:0008270">
    <property type="term" value="F:zinc ion binding"/>
    <property type="evidence" value="ECO:0007669"/>
    <property type="project" value="InterPro"/>
</dbReference>
<dbReference type="Pfam" id="PF04082">
    <property type="entry name" value="Fungal_trans"/>
    <property type="match status" value="1"/>
</dbReference>
<feature type="domain" description="Zn(2)-C6 fungal-type" evidence="9">
    <location>
        <begin position="61"/>
        <end position="90"/>
    </location>
</feature>
<evidence type="ECO:0000313" key="11">
    <source>
        <dbReference type="Proteomes" id="UP000019376"/>
    </source>
</evidence>
<keyword evidence="4" id="KW-0238">DNA-binding</keyword>
<accession>S7ZYY0</accession>
<evidence type="ECO:0000256" key="1">
    <source>
        <dbReference type="ARBA" id="ARBA00004123"/>
    </source>
</evidence>
<dbReference type="InterPro" id="IPR051711">
    <property type="entry name" value="Stress_Response_Reg"/>
</dbReference>
<evidence type="ECO:0000256" key="5">
    <source>
        <dbReference type="ARBA" id="ARBA00023163"/>
    </source>
</evidence>
<sequence length="761" mass="86018">MQDSERCSAVEATSSNKKDLEEAEDSLNSRKRRSSECDTAHAEQPPSPRHGGRVRQKITRACDSCKSKKTKCTGTLPCARCTRLSLCCKYTARYSRGLPPEPIAATPDSTNQGSAGARLSTSMTRAPGALSTKVIAKETPTRSLPDGSQIERNDTRGESMRNSPELGSTDFEGNYIGPSSGISFIKRVWERLHQDETTQIPYECREDNNLVTTPFTMGDRPYPGHSETTFRLPLYTVAMELLKVYFDFSMVTYRFLHYQSVQQWIKQIYENQISASNLPVAVMTTRTAIVLMIFAVSNLHTESSPSGEPCQSERWFSAAKYFMTLESGPPCLETIQVRLIQCLYLLSSSRANECWYTFGTALQVTTALGLHRKIPGKRVRNTESPLVMEMRKRVFWSVYTLDKYLSIMFGRPRLLQDEEIDQELPCAMGVLEESPPGTTGDMMVASVLHFRLGRVLGEISRQLYSIRPESRDGLLRKIPRLTSELEQWRDSVPSLYKSKPCSNATTPLCRQSQVLRLAYDHAMIHVTRSFLLIDIFDSNQSMKSCLIIEDHVEKCMSAAEDVMHLVSDLAQQRVFIQSFWFTHYVTFCAILVVYIYIIQRHRKFENATAPSTAGKDTETEKLRSLSILAESSQHYLAKATSRNCPSRRYSAILSELRKEVQRTLDPDGQIEDGSMPYGSGDRPHVDTLLERGLSAHESCHGQVRNRKSEETLHQSAANFSSTSDINHGTTLLEELESSTWWSQIDSWALSNFQDDLSLFDL</sequence>
<dbReference type="eggNOG" id="ENOG502S0TA">
    <property type="taxonomic scope" value="Eukaryota"/>
</dbReference>
<feature type="compositionally biased region" description="Basic and acidic residues" evidence="7">
    <location>
        <begin position="149"/>
        <end position="159"/>
    </location>
</feature>
<dbReference type="PROSITE" id="PS50048">
    <property type="entry name" value="ZN2_CY6_FUNGAL_2"/>
    <property type="match status" value="1"/>
</dbReference>
<dbReference type="GO" id="GO:0000981">
    <property type="term" value="F:DNA-binding transcription factor activity, RNA polymerase II-specific"/>
    <property type="evidence" value="ECO:0007669"/>
    <property type="project" value="InterPro"/>
</dbReference>
<feature type="transmembrane region" description="Helical" evidence="8">
    <location>
        <begin position="579"/>
        <end position="597"/>
    </location>
</feature>
<dbReference type="EMBL" id="KB644415">
    <property type="protein sequence ID" value="EPS34021.1"/>
    <property type="molecule type" value="Genomic_DNA"/>
</dbReference>
<dbReference type="Proteomes" id="UP000019376">
    <property type="component" value="Unassembled WGS sequence"/>
</dbReference>
<dbReference type="SMART" id="SM00066">
    <property type="entry name" value="GAL4"/>
    <property type="match status" value="1"/>
</dbReference>
<keyword evidence="6" id="KW-0539">Nucleus</keyword>
<dbReference type="InterPro" id="IPR036864">
    <property type="entry name" value="Zn2-C6_fun-type_DNA-bd_sf"/>
</dbReference>
<keyword evidence="3" id="KW-0805">Transcription regulation</keyword>
<dbReference type="InterPro" id="IPR007219">
    <property type="entry name" value="XnlR_reg_dom"/>
</dbReference>
<protein>
    <recommendedName>
        <fullName evidence="9">Zn(2)-C6 fungal-type domain-containing protein</fullName>
    </recommendedName>
</protein>
<evidence type="ECO:0000256" key="2">
    <source>
        <dbReference type="ARBA" id="ARBA00022723"/>
    </source>
</evidence>
<keyword evidence="2" id="KW-0479">Metal-binding</keyword>
<dbReference type="CDD" id="cd00067">
    <property type="entry name" value="GAL4"/>
    <property type="match status" value="1"/>
</dbReference>
<feature type="compositionally biased region" description="Polar residues" evidence="7">
    <location>
        <begin position="107"/>
        <end position="124"/>
    </location>
</feature>
<dbReference type="InterPro" id="IPR001138">
    <property type="entry name" value="Zn2Cys6_DnaBD"/>
</dbReference>
<evidence type="ECO:0000259" key="9">
    <source>
        <dbReference type="PROSITE" id="PS50048"/>
    </source>
</evidence>
<evidence type="ECO:0000256" key="4">
    <source>
        <dbReference type="ARBA" id="ARBA00023125"/>
    </source>
</evidence>
<keyword evidence="8" id="KW-0472">Membrane</keyword>
<dbReference type="CDD" id="cd12148">
    <property type="entry name" value="fungal_TF_MHR"/>
    <property type="match status" value="1"/>
</dbReference>
<gene>
    <name evidence="10" type="ORF">PDE_08983</name>
</gene>
<dbReference type="Pfam" id="PF00172">
    <property type="entry name" value="Zn_clus"/>
    <property type="match status" value="1"/>
</dbReference>
<feature type="region of interest" description="Disordered" evidence="7">
    <location>
        <begin position="1"/>
        <end position="55"/>
    </location>
</feature>
<evidence type="ECO:0000256" key="3">
    <source>
        <dbReference type="ARBA" id="ARBA00023015"/>
    </source>
</evidence>
<dbReference type="AlphaFoldDB" id="S7ZYY0"/>
<dbReference type="SUPFAM" id="SSF57701">
    <property type="entry name" value="Zn2/Cys6 DNA-binding domain"/>
    <property type="match status" value="1"/>
</dbReference>
<dbReference type="PROSITE" id="PS00463">
    <property type="entry name" value="ZN2_CY6_FUNGAL_1"/>
    <property type="match status" value="1"/>
</dbReference>
<dbReference type="GO" id="GO:0045944">
    <property type="term" value="P:positive regulation of transcription by RNA polymerase II"/>
    <property type="evidence" value="ECO:0007669"/>
    <property type="project" value="TreeGrafter"/>
</dbReference>
<dbReference type="OrthoDB" id="2579025at2759"/>
<evidence type="ECO:0000256" key="8">
    <source>
        <dbReference type="SAM" id="Phobius"/>
    </source>
</evidence>
<keyword evidence="5" id="KW-0804">Transcription</keyword>